<evidence type="ECO:0000259" key="6">
    <source>
        <dbReference type="PROSITE" id="PS50262"/>
    </source>
</evidence>
<keyword evidence="4 5" id="KW-0472">Membrane</keyword>
<protein>
    <recommendedName>
        <fullName evidence="6">G-protein coupled receptors family 1 profile domain-containing protein</fullName>
    </recommendedName>
</protein>
<feature type="domain" description="G-protein coupled receptors family 1 profile" evidence="6">
    <location>
        <begin position="27"/>
        <end position="282"/>
    </location>
</feature>
<dbReference type="CDD" id="cd14978">
    <property type="entry name" value="7tmA_FMRFamide_R-like"/>
    <property type="match status" value="1"/>
</dbReference>
<sequence>MEFHCELYELLVCVVTIGIVCLFGLAGNITSFFVLLKHSTDKVTIFMLQAICVSDTLLLFASIVMYVLPTIEKHFFGPRSAIEEVPSYVIHVWPFAMMAHTMTIWVTVLVTFTRFRAMCTPHQYKKQTQKEIISKVFLVAVLSALFNLPRFFEHREISFPGGTNTTLDPVNLGDSKIYQVLYSNVAYFLVMYIIPLVSLFGMNTKLIRALKDFRRKRSRLIHAVSTQDPVNKDHVTTPALVNQIFWAALTSSQRECGHFHFYYTKFSDVLVVSNSACNIIIYCMAGKSFRLLFKQELFSRCCKSSEGGVTRV</sequence>
<gene>
    <name evidence="7" type="ORF">CAPTEDRAFT_196837</name>
</gene>
<evidence type="ECO:0000313" key="8">
    <source>
        <dbReference type="EnsemblMetazoa" id="CapteP196837"/>
    </source>
</evidence>
<reference evidence="9" key="1">
    <citation type="submission" date="2012-12" db="EMBL/GenBank/DDBJ databases">
        <authorList>
            <person name="Hellsten U."/>
            <person name="Grimwood J."/>
            <person name="Chapman J.A."/>
            <person name="Shapiro H."/>
            <person name="Aerts A."/>
            <person name="Otillar R.P."/>
            <person name="Terry A.Y."/>
            <person name="Boore J.L."/>
            <person name="Simakov O."/>
            <person name="Marletaz F."/>
            <person name="Cho S.-J."/>
            <person name="Edsinger-Gonzales E."/>
            <person name="Havlak P."/>
            <person name="Kuo D.-H."/>
            <person name="Larsson T."/>
            <person name="Lv J."/>
            <person name="Arendt D."/>
            <person name="Savage R."/>
            <person name="Osoegawa K."/>
            <person name="de Jong P."/>
            <person name="Lindberg D.R."/>
            <person name="Seaver E.C."/>
            <person name="Weisblat D.A."/>
            <person name="Putnam N.H."/>
            <person name="Grigoriev I.V."/>
            <person name="Rokhsar D.S."/>
        </authorList>
    </citation>
    <scope>NUCLEOTIDE SEQUENCE</scope>
    <source>
        <strain evidence="9">I ESC-2004</strain>
    </source>
</reference>
<name>R7VH24_CAPTE</name>
<feature type="transmembrane region" description="Helical" evidence="5">
    <location>
        <begin position="132"/>
        <end position="152"/>
    </location>
</feature>
<dbReference type="EMBL" id="KB292234">
    <property type="protein sequence ID" value="ELU17914.1"/>
    <property type="molecule type" value="Genomic_DNA"/>
</dbReference>
<dbReference type="OMA" id="CNIAIYM"/>
<feature type="transmembrane region" description="Helical" evidence="5">
    <location>
        <begin position="185"/>
        <end position="207"/>
    </location>
</feature>
<evidence type="ECO:0000256" key="2">
    <source>
        <dbReference type="ARBA" id="ARBA00022692"/>
    </source>
</evidence>
<organism evidence="7">
    <name type="scientific">Capitella teleta</name>
    <name type="common">Polychaete worm</name>
    <dbReference type="NCBI Taxonomy" id="283909"/>
    <lineage>
        <taxon>Eukaryota</taxon>
        <taxon>Metazoa</taxon>
        <taxon>Spiralia</taxon>
        <taxon>Lophotrochozoa</taxon>
        <taxon>Annelida</taxon>
        <taxon>Polychaeta</taxon>
        <taxon>Sedentaria</taxon>
        <taxon>Scolecida</taxon>
        <taxon>Capitellidae</taxon>
        <taxon>Capitella</taxon>
    </lineage>
</organism>
<evidence type="ECO:0000313" key="9">
    <source>
        <dbReference type="Proteomes" id="UP000014760"/>
    </source>
</evidence>
<dbReference type="PROSITE" id="PS50262">
    <property type="entry name" value="G_PROTEIN_RECEP_F1_2"/>
    <property type="match status" value="1"/>
</dbReference>
<dbReference type="PANTHER" id="PTHR46641">
    <property type="entry name" value="FMRFAMIDE RECEPTOR-RELATED"/>
    <property type="match status" value="1"/>
</dbReference>
<dbReference type="EMBL" id="AMQN01003912">
    <property type="status" value="NOT_ANNOTATED_CDS"/>
    <property type="molecule type" value="Genomic_DNA"/>
</dbReference>
<dbReference type="Pfam" id="PF10328">
    <property type="entry name" value="7TM_GPCR_Srx"/>
    <property type="match status" value="1"/>
</dbReference>
<dbReference type="InterPro" id="IPR000276">
    <property type="entry name" value="GPCR_Rhodpsn"/>
</dbReference>
<evidence type="ECO:0000256" key="5">
    <source>
        <dbReference type="SAM" id="Phobius"/>
    </source>
</evidence>
<dbReference type="SUPFAM" id="SSF81321">
    <property type="entry name" value="Family A G protein-coupled receptor-like"/>
    <property type="match status" value="1"/>
</dbReference>
<evidence type="ECO:0000256" key="3">
    <source>
        <dbReference type="ARBA" id="ARBA00022989"/>
    </source>
</evidence>
<dbReference type="PRINTS" id="PR00237">
    <property type="entry name" value="GPCRRHODOPSN"/>
</dbReference>
<dbReference type="Proteomes" id="UP000014760">
    <property type="component" value="Unassembled WGS sequence"/>
</dbReference>
<proteinExistence type="predicted"/>
<dbReference type="InterPro" id="IPR017452">
    <property type="entry name" value="GPCR_Rhodpsn_7TM"/>
</dbReference>
<evidence type="ECO:0000256" key="1">
    <source>
        <dbReference type="ARBA" id="ARBA00004370"/>
    </source>
</evidence>
<dbReference type="Gene3D" id="1.20.1070.10">
    <property type="entry name" value="Rhodopsin 7-helix transmembrane proteins"/>
    <property type="match status" value="1"/>
</dbReference>
<dbReference type="OrthoDB" id="10011262at2759"/>
<feature type="transmembrane region" description="Helical" evidence="5">
    <location>
        <begin position="88"/>
        <end position="112"/>
    </location>
</feature>
<dbReference type="GO" id="GO:0016020">
    <property type="term" value="C:membrane"/>
    <property type="evidence" value="ECO:0007669"/>
    <property type="project" value="UniProtKB-SubCell"/>
</dbReference>
<keyword evidence="9" id="KW-1185">Reference proteome</keyword>
<dbReference type="EnsemblMetazoa" id="CapteT196837">
    <property type="protein sequence ID" value="CapteP196837"/>
    <property type="gene ID" value="CapteG196837"/>
</dbReference>
<dbReference type="InterPro" id="IPR052954">
    <property type="entry name" value="GPCR-Ligand_Int"/>
</dbReference>
<dbReference type="HOGENOM" id="CLU_009579_24_7_1"/>
<accession>R7VH24</accession>
<evidence type="ECO:0000256" key="4">
    <source>
        <dbReference type="ARBA" id="ARBA00023136"/>
    </source>
</evidence>
<dbReference type="GO" id="GO:0004930">
    <property type="term" value="F:G protein-coupled receptor activity"/>
    <property type="evidence" value="ECO:0007669"/>
    <property type="project" value="InterPro"/>
</dbReference>
<reference evidence="7 9" key="2">
    <citation type="journal article" date="2013" name="Nature">
        <title>Insights into bilaterian evolution from three spiralian genomes.</title>
        <authorList>
            <person name="Simakov O."/>
            <person name="Marletaz F."/>
            <person name="Cho S.J."/>
            <person name="Edsinger-Gonzales E."/>
            <person name="Havlak P."/>
            <person name="Hellsten U."/>
            <person name="Kuo D.H."/>
            <person name="Larsson T."/>
            <person name="Lv J."/>
            <person name="Arendt D."/>
            <person name="Savage R."/>
            <person name="Osoegawa K."/>
            <person name="de Jong P."/>
            <person name="Grimwood J."/>
            <person name="Chapman J.A."/>
            <person name="Shapiro H."/>
            <person name="Aerts A."/>
            <person name="Otillar R.P."/>
            <person name="Terry A.Y."/>
            <person name="Boore J.L."/>
            <person name="Grigoriev I.V."/>
            <person name="Lindberg D.R."/>
            <person name="Seaver E.C."/>
            <person name="Weisblat D.A."/>
            <person name="Putnam N.H."/>
            <person name="Rokhsar D.S."/>
        </authorList>
    </citation>
    <scope>NUCLEOTIDE SEQUENCE</scope>
    <source>
        <strain evidence="7 9">I ESC-2004</strain>
    </source>
</reference>
<evidence type="ECO:0000313" key="7">
    <source>
        <dbReference type="EMBL" id="ELU17914.1"/>
    </source>
</evidence>
<keyword evidence="2 5" id="KW-0812">Transmembrane</keyword>
<reference evidence="8" key="3">
    <citation type="submission" date="2015-06" db="UniProtKB">
        <authorList>
            <consortium name="EnsemblMetazoa"/>
        </authorList>
    </citation>
    <scope>IDENTIFICATION</scope>
</reference>
<feature type="transmembrane region" description="Helical" evidence="5">
    <location>
        <begin position="12"/>
        <end position="36"/>
    </location>
</feature>
<comment type="subcellular location">
    <subcellularLocation>
        <location evidence="1">Membrane</location>
    </subcellularLocation>
</comment>
<dbReference type="InterPro" id="IPR019430">
    <property type="entry name" value="7TM_GPCR_serpentine_rcpt_Srx"/>
</dbReference>
<dbReference type="STRING" id="283909.R7VH24"/>
<dbReference type="PANTHER" id="PTHR46641:SF2">
    <property type="entry name" value="FMRFAMIDE RECEPTOR"/>
    <property type="match status" value="1"/>
</dbReference>
<feature type="transmembrane region" description="Helical" evidence="5">
    <location>
        <begin position="43"/>
        <end position="68"/>
    </location>
</feature>
<dbReference type="AlphaFoldDB" id="R7VH24"/>
<keyword evidence="3 5" id="KW-1133">Transmembrane helix</keyword>